<evidence type="ECO:0000313" key="14">
    <source>
        <dbReference type="Proteomes" id="UP000310263"/>
    </source>
</evidence>
<dbReference type="GO" id="GO:0004798">
    <property type="term" value="F:dTMP kinase activity"/>
    <property type="evidence" value="ECO:0007669"/>
    <property type="project" value="UniProtKB-UniRule"/>
</dbReference>
<dbReference type="PROSITE" id="PS01331">
    <property type="entry name" value="THYMIDYLATE_KINASE"/>
    <property type="match status" value="1"/>
</dbReference>
<feature type="binding site" evidence="11">
    <location>
        <begin position="10"/>
        <end position="17"/>
    </location>
    <ligand>
        <name>ATP</name>
        <dbReference type="ChEBI" id="CHEBI:30616"/>
    </ligand>
</feature>
<keyword evidence="5 11" id="KW-0545">Nucleotide biosynthesis</keyword>
<evidence type="ECO:0000256" key="1">
    <source>
        <dbReference type="ARBA" id="ARBA00009776"/>
    </source>
</evidence>
<accession>A0A4S2F445</accession>
<dbReference type="OrthoDB" id="9774907at2"/>
<comment type="function">
    <text evidence="10 11">Phosphorylation of dTMP to form dTDP in both de novo and salvage pathways of dTTP synthesis.</text>
</comment>
<evidence type="ECO:0000256" key="6">
    <source>
        <dbReference type="ARBA" id="ARBA00022741"/>
    </source>
</evidence>
<evidence type="ECO:0000256" key="7">
    <source>
        <dbReference type="ARBA" id="ARBA00022777"/>
    </source>
</evidence>
<reference evidence="13 14" key="1">
    <citation type="submission" date="2019-04" db="EMBL/GenBank/DDBJ databases">
        <title>Microbes associate with the intestines of laboratory mice.</title>
        <authorList>
            <person name="Navarre W."/>
            <person name="Wong E."/>
            <person name="Huang K."/>
            <person name="Tropini C."/>
            <person name="Ng K."/>
            <person name="Yu B."/>
        </authorList>
    </citation>
    <scope>NUCLEOTIDE SEQUENCE [LARGE SCALE GENOMIC DNA]</scope>
    <source>
        <strain evidence="13 14">NM07_P-09</strain>
    </source>
</reference>
<evidence type="ECO:0000313" key="13">
    <source>
        <dbReference type="EMBL" id="TGY63242.1"/>
    </source>
</evidence>
<evidence type="ECO:0000259" key="12">
    <source>
        <dbReference type="Pfam" id="PF02223"/>
    </source>
</evidence>
<dbReference type="GO" id="GO:0005524">
    <property type="term" value="F:ATP binding"/>
    <property type="evidence" value="ECO:0007669"/>
    <property type="project" value="UniProtKB-UniRule"/>
</dbReference>
<comment type="similarity">
    <text evidence="1 11">Belongs to the thymidylate kinase family.</text>
</comment>
<dbReference type="GO" id="GO:0006227">
    <property type="term" value="P:dUDP biosynthetic process"/>
    <property type="evidence" value="ECO:0007669"/>
    <property type="project" value="TreeGrafter"/>
</dbReference>
<evidence type="ECO:0000256" key="5">
    <source>
        <dbReference type="ARBA" id="ARBA00022727"/>
    </source>
</evidence>
<keyword evidence="8 11" id="KW-0067">ATP-binding</keyword>
<keyword evidence="6 11" id="KW-0547">Nucleotide-binding</keyword>
<dbReference type="GO" id="GO:0006235">
    <property type="term" value="P:dTTP biosynthetic process"/>
    <property type="evidence" value="ECO:0007669"/>
    <property type="project" value="UniProtKB-UniRule"/>
</dbReference>
<protein>
    <recommendedName>
        <fullName evidence="3 11">Thymidylate kinase</fullName>
        <ecNumber evidence="2 11">2.7.4.9</ecNumber>
    </recommendedName>
    <alternativeName>
        <fullName evidence="11">dTMP kinase</fullName>
    </alternativeName>
</protein>
<dbReference type="SUPFAM" id="SSF52540">
    <property type="entry name" value="P-loop containing nucleoside triphosphate hydrolases"/>
    <property type="match status" value="1"/>
</dbReference>
<dbReference type="PANTHER" id="PTHR10344">
    <property type="entry name" value="THYMIDYLATE KINASE"/>
    <property type="match status" value="1"/>
</dbReference>
<dbReference type="InterPro" id="IPR027417">
    <property type="entry name" value="P-loop_NTPase"/>
</dbReference>
<dbReference type="NCBIfam" id="TIGR00041">
    <property type="entry name" value="DTMP_kinase"/>
    <property type="match status" value="1"/>
</dbReference>
<gene>
    <name evidence="11 13" type="primary">tmk</name>
    <name evidence="13" type="ORF">E5334_01710</name>
</gene>
<comment type="catalytic activity">
    <reaction evidence="9 11">
        <text>dTMP + ATP = dTDP + ADP</text>
        <dbReference type="Rhea" id="RHEA:13517"/>
        <dbReference type="ChEBI" id="CHEBI:30616"/>
        <dbReference type="ChEBI" id="CHEBI:58369"/>
        <dbReference type="ChEBI" id="CHEBI:63528"/>
        <dbReference type="ChEBI" id="CHEBI:456216"/>
        <dbReference type="EC" id="2.7.4.9"/>
    </reaction>
</comment>
<keyword evidence="7 11" id="KW-0418">Kinase</keyword>
<dbReference type="CDD" id="cd01672">
    <property type="entry name" value="TMPK"/>
    <property type="match status" value="1"/>
</dbReference>
<name>A0A4S2F445_9ACTN</name>
<dbReference type="AlphaFoldDB" id="A0A4S2F445"/>
<dbReference type="InterPro" id="IPR039430">
    <property type="entry name" value="Thymidylate_kin-like_dom"/>
</dbReference>
<evidence type="ECO:0000256" key="2">
    <source>
        <dbReference type="ARBA" id="ARBA00012980"/>
    </source>
</evidence>
<dbReference type="InterPro" id="IPR018095">
    <property type="entry name" value="Thymidylate_kin_CS"/>
</dbReference>
<dbReference type="Gene3D" id="3.40.50.300">
    <property type="entry name" value="P-loop containing nucleotide triphosphate hydrolases"/>
    <property type="match status" value="1"/>
</dbReference>
<organism evidence="13 14">
    <name type="scientific">Muricaecibacterium torontonense</name>
    <dbReference type="NCBI Taxonomy" id="3032871"/>
    <lineage>
        <taxon>Bacteria</taxon>
        <taxon>Bacillati</taxon>
        <taxon>Actinomycetota</taxon>
        <taxon>Coriobacteriia</taxon>
        <taxon>Coriobacteriales</taxon>
        <taxon>Atopobiaceae</taxon>
        <taxon>Muricaecibacterium</taxon>
    </lineage>
</organism>
<keyword evidence="4 11" id="KW-0808">Transferase</keyword>
<evidence type="ECO:0000256" key="3">
    <source>
        <dbReference type="ARBA" id="ARBA00017144"/>
    </source>
</evidence>
<dbReference type="EC" id="2.7.4.9" evidence="2 11"/>
<dbReference type="PANTHER" id="PTHR10344:SF4">
    <property type="entry name" value="UMP-CMP KINASE 2, MITOCHONDRIAL"/>
    <property type="match status" value="1"/>
</dbReference>
<sequence>MRGLFVTFEGVDGCGKSTQVARLAQSLEAQGYPVLCLREPGGTPLSEKIRSLLLDPANGDMVPEAELLLYEASRAQLVRQVIRPALAAGQVVLCDRFYDSTTAYQQAGRGLDARMVSEANRLGSCGLAPDVTLWLKLDPAQGLARATGAHSPDRLEQEGVAFQEAVATGFEALAAKEPQRVAAIDASGTPEQVETAIYQVVSQALEVCGLRAAVAADSAHSRGAAGD</sequence>
<dbReference type="EMBL" id="SRYE01000001">
    <property type="protein sequence ID" value="TGY63242.1"/>
    <property type="molecule type" value="Genomic_DNA"/>
</dbReference>
<evidence type="ECO:0000256" key="8">
    <source>
        <dbReference type="ARBA" id="ARBA00022840"/>
    </source>
</evidence>
<dbReference type="GO" id="GO:0005829">
    <property type="term" value="C:cytosol"/>
    <property type="evidence" value="ECO:0007669"/>
    <property type="project" value="TreeGrafter"/>
</dbReference>
<evidence type="ECO:0000256" key="11">
    <source>
        <dbReference type="HAMAP-Rule" id="MF_00165"/>
    </source>
</evidence>
<dbReference type="RefSeq" id="WP_136011869.1">
    <property type="nucleotide sequence ID" value="NZ_SRYE01000001.1"/>
</dbReference>
<proteinExistence type="inferred from homology"/>
<dbReference type="GO" id="GO:0006233">
    <property type="term" value="P:dTDP biosynthetic process"/>
    <property type="evidence" value="ECO:0007669"/>
    <property type="project" value="InterPro"/>
</dbReference>
<dbReference type="Pfam" id="PF02223">
    <property type="entry name" value="Thymidylate_kin"/>
    <property type="match status" value="1"/>
</dbReference>
<evidence type="ECO:0000256" key="4">
    <source>
        <dbReference type="ARBA" id="ARBA00022679"/>
    </source>
</evidence>
<dbReference type="InterPro" id="IPR018094">
    <property type="entry name" value="Thymidylate_kinase"/>
</dbReference>
<dbReference type="Proteomes" id="UP000310263">
    <property type="component" value="Unassembled WGS sequence"/>
</dbReference>
<feature type="domain" description="Thymidylate kinase-like" evidence="12">
    <location>
        <begin position="8"/>
        <end position="197"/>
    </location>
</feature>
<evidence type="ECO:0000256" key="9">
    <source>
        <dbReference type="ARBA" id="ARBA00048743"/>
    </source>
</evidence>
<evidence type="ECO:0000256" key="10">
    <source>
        <dbReference type="ARBA" id="ARBA00057735"/>
    </source>
</evidence>
<comment type="caution">
    <text evidence="13">The sequence shown here is derived from an EMBL/GenBank/DDBJ whole genome shotgun (WGS) entry which is preliminary data.</text>
</comment>
<dbReference type="HAMAP" id="MF_00165">
    <property type="entry name" value="Thymidylate_kinase"/>
    <property type="match status" value="1"/>
</dbReference>
<dbReference type="FunFam" id="3.40.50.300:FF:000225">
    <property type="entry name" value="Thymidylate kinase"/>
    <property type="match status" value="1"/>
</dbReference>
<keyword evidence="14" id="KW-1185">Reference proteome</keyword>